<sequence length="108" mass="11352">MSRSSKLTPRSGDETDNGTSHQLNDVEAAAQEKVAAKTEAGKAIHDENPMLCPPVCLGYGAGAFATGYLATKEVANGAQQSLAIRDMAERDVTADASIDELLEARTDD</sequence>
<proteinExistence type="predicted"/>
<keyword evidence="3" id="KW-1185">Reference proteome</keyword>
<protein>
    <submittedName>
        <fullName evidence="2">Uncharacterized protein</fullName>
    </submittedName>
</protein>
<dbReference type="EMBL" id="FNFE01000002">
    <property type="protein sequence ID" value="SDJ80917.1"/>
    <property type="molecule type" value="Genomic_DNA"/>
</dbReference>
<accession>A0A1G8WS94</accession>
<evidence type="ECO:0000313" key="3">
    <source>
        <dbReference type="Proteomes" id="UP000198882"/>
    </source>
</evidence>
<organism evidence="2 3">
    <name type="scientific">Natronorubrum texcoconense</name>
    <dbReference type="NCBI Taxonomy" id="1095776"/>
    <lineage>
        <taxon>Archaea</taxon>
        <taxon>Methanobacteriati</taxon>
        <taxon>Methanobacteriota</taxon>
        <taxon>Stenosarchaea group</taxon>
        <taxon>Halobacteria</taxon>
        <taxon>Halobacteriales</taxon>
        <taxon>Natrialbaceae</taxon>
        <taxon>Natronorubrum</taxon>
    </lineage>
</organism>
<evidence type="ECO:0000256" key="1">
    <source>
        <dbReference type="SAM" id="MobiDB-lite"/>
    </source>
</evidence>
<feature type="region of interest" description="Disordered" evidence="1">
    <location>
        <begin position="1"/>
        <end position="24"/>
    </location>
</feature>
<dbReference type="AlphaFoldDB" id="A0A1G8WS94"/>
<dbReference type="RefSeq" id="WP_139171285.1">
    <property type="nucleotide sequence ID" value="NZ_FNFE01000002.1"/>
</dbReference>
<reference evidence="3" key="1">
    <citation type="submission" date="2016-10" db="EMBL/GenBank/DDBJ databases">
        <authorList>
            <person name="Varghese N."/>
            <person name="Submissions S."/>
        </authorList>
    </citation>
    <scope>NUCLEOTIDE SEQUENCE [LARGE SCALE GENOMIC DNA]</scope>
    <source>
        <strain evidence="3">B4,CECT 8067,JCM 17497</strain>
    </source>
</reference>
<name>A0A1G8WS94_9EURY</name>
<gene>
    <name evidence="2" type="ORF">SAMN04515672_1486</name>
</gene>
<evidence type="ECO:0000313" key="2">
    <source>
        <dbReference type="EMBL" id="SDJ80917.1"/>
    </source>
</evidence>
<dbReference type="Proteomes" id="UP000198882">
    <property type="component" value="Unassembled WGS sequence"/>
</dbReference>